<organism evidence="1 2">
    <name type="scientific">Alkanindiges hydrocarboniclasticus</name>
    <dbReference type="NCBI Taxonomy" id="1907941"/>
    <lineage>
        <taxon>Bacteria</taxon>
        <taxon>Pseudomonadati</taxon>
        <taxon>Pseudomonadota</taxon>
        <taxon>Gammaproteobacteria</taxon>
        <taxon>Moraxellales</taxon>
        <taxon>Moraxellaceae</taxon>
        <taxon>Alkanindiges</taxon>
    </lineage>
</organism>
<reference evidence="1 2" key="1">
    <citation type="submission" date="2016-10" db="EMBL/GenBank/DDBJ databases">
        <title>Draft Genome sequence of Alkanindiges sp. strain H1.</title>
        <authorList>
            <person name="Subhash Y."/>
            <person name="Lee S."/>
        </authorList>
    </citation>
    <scope>NUCLEOTIDE SEQUENCE [LARGE SCALE GENOMIC DNA]</scope>
    <source>
        <strain evidence="1 2">H1</strain>
    </source>
</reference>
<dbReference type="EMBL" id="MLCN01000007">
    <property type="protein sequence ID" value="ONG41820.1"/>
    <property type="molecule type" value="Genomic_DNA"/>
</dbReference>
<dbReference type="RefSeq" id="WP_076877190.1">
    <property type="nucleotide sequence ID" value="NZ_MLCN01000007.1"/>
</dbReference>
<keyword evidence="2" id="KW-1185">Reference proteome</keyword>
<dbReference type="OrthoDB" id="6717684at2"/>
<sequence>MKAIDYSVKNAVTPSQRNITVICQQNKDLYLNNPKLIQRLPKEQRAYWYWFLKHHNDNDAKANTVH</sequence>
<evidence type="ECO:0000313" key="2">
    <source>
        <dbReference type="Proteomes" id="UP000192132"/>
    </source>
</evidence>
<gene>
    <name evidence="1" type="ORF">BKE30_03030</name>
</gene>
<dbReference type="AlphaFoldDB" id="A0A1S8CYC9"/>
<evidence type="ECO:0000313" key="1">
    <source>
        <dbReference type="EMBL" id="ONG41820.1"/>
    </source>
</evidence>
<comment type="caution">
    <text evidence="1">The sequence shown here is derived from an EMBL/GenBank/DDBJ whole genome shotgun (WGS) entry which is preliminary data.</text>
</comment>
<dbReference type="Proteomes" id="UP000192132">
    <property type="component" value="Unassembled WGS sequence"/>
</dbReference>
<protein>
    <submittedName>
        <fullName evidence="1">Uncharacterized protein</fullName>
    </submittedName>
</protein>
<name>A0A1S8CYC9_9GAMM</name>
<proteinExistence type="predicted"/>
<accession>A0A1S8CYC9</accession>